<proteinExistence type="predicted"/>
<reference evidence="2 3" key="1">
    <citation type="journal article" date="2023" name="Sci. Data">
        <title>Genome assembly of the Korean intertidal mud-creeper Batillaria attramentaria.</title>
        <authorList>
            <person name="Patra A.K."/>
            <person name="Ho P.T."/>
            <person name="Jun S."/>
            <person name="Lee S.J."/>
            <person name="Kim Y."/>
            <person name="Won Y.J."/>
        </authorList>
    </citation>
    <scope>NUCLEOTIDE SEQUENCE [LARGE SCALE GENOMIC DNA]</scope>
    <source>
        <strain evidence="2">Wonlab-2016</strain>
    </source>
</reference>
<comment type="caution">
    <text evidence="2">The sequence shown here is derived from an EMBL/GenBank/DDBJ whole genome shotgun (WGS) entry which is preliminary data.</text>
</comment>
<keyword evidence="3" id="KW-1185">Reference proteome</keyword>
<dbReference type="Proteomes" id="UP001519460">
    <property type="component" value="Unassembled WGS sequence"/>
</dbReference>
<dbReference type="AlphaFoldDB" id="A0ABD0KS64"/>
<evidence type="ECO:0000256" key="1">
    <source>
        <dbReference type="SAM" id="MobiDB-lite"/>
    </source>
</evidence>
<accession>A0ABD0KS64</accession>
<feature type="region of interest" description="Disordered" evidence="1">
    <location>
        <begin position="1"/>
        <end position="60"/>
    </location>
</feature>
<gene>
    <name evidence="2" type="ORF">BaRGS_00019088</name>
</gene>
<sequence length="98" mass="10758">MTGGWLGSEPRTIRRLTPGPDGWDRAVSRQGTGNSYPGLRITTSTTDMGVGKPANGYHLAPGETREQLKTNMLRKYRHVQCALAAGRISSDSLWIPLY</sequence>
<dbReference type="EMBL" id="JACVVK020000135">
    <property type="protein sequence ID" value="KAK7489693.1"/>
    <property type="molecule type" value="Genomic_DNA"/>
</dbReference>
<name>A0ABD0KS64_9CAEN</name>
<feature type="compositionally biased region" description="Polar residues" evidence="1">
    <location>
        <begin position="29"/>
        <end position="47"/>
    </location>
</feature>
<organism evidence="2 3">
    <name type="scientific">Batillaria attramentaria</name>
    <dbReference type="NCBI Taxonomy" id="370345"/>
    <lineage>
        <taxon>Eukaryota</taxon>
        <taxon>Metazoa</taxon>
        <taxon>Spiralia</taxon>
        <taxon>Lophotrochozoa</taxon>
        <taxon>Mollusca</taxon>
        <taxon>Gastropoda</taxon>
        <taxon>Caenogastropoda</taxon>
        <taxon>Sorbeoconcha</taxon>
        <taxon>Cerithioidea</taxon>
        <taxon>Batillariidae</taxon>
        <taxon>Batillaria</taxon>
    </lineage>
</organism>
<protein>
    <submittedName>
        <fullName evidence="2">Uncharacterized protein</fullName>
    </submittedName>
</protein>
<evidence type="ECO:0000313" key="3">
    <source>
        <dbReference type="Proteomes" id="UP001519460"/>
    </source>
</evidence>
<evidence type="ECO:0000313" key="2">
    <source>
        <dbReference type="EMBL" id="KAK7489693.1"/>
    </source>
</evidence>